<accession>A0AAD1Z8B9</accession>
<reference evidence="2" key="1">
    <citation type="submission" date="2023-05" db="EMBL/GenBank/DDBJ databases">
        <authorList>
            <person name="Huff M."/>
        </authorList>
    </citation>
    <scope>NUCLEOTIDE SEQUENCE</scope>
</reference>
<protein>
    <submittedName>
        <fullName evidence="2">Uncharacterized protein</fullName>
    </submittedName>
</protein>
<dbReference type="EMBL" id="OU503042">
    <property type="protein sequence ID" value="CAI9764720.1"/>
    <property type="molecule type" value="Genomic_DNA"/>
</dbReference>
<proteinExistence type="predicted"/>
<dbReference type="EMBL" id="OU503042">
    <property type="protein sequence ID" value="CAI9764719.1"/>
    <property type="molecule type" value="Genomic_DNA"/>
</dbReference>
<sequence length="186" mass="20868">MEFKDAGTKLEGNINVFKSDNFDADTFVQSKSQPSMKSFGSYILCESCGPSSFRFQRMWCEQFLSCVEHVWREPNRVDGLRDLQKLAGKLKATKVALRTWNGQVFGHVAQITSELEEGVEGLKHCLQSGYSEKLEVSSLPVEIVGFPPFSATRKVQGFSLRLIVCSSLNWRIQMALIGSEQSAYTP</sequence>
<evidence type="ECO:0000313" key="1">
    <source>
        <dbReference type="EMBL" id="CAI9764719.1"/>
    </source>
</evidence>
<keyword evidence="3" id="KW-1185">Reference proteome</keyword>
<name>A0AAD1Z8B9_9LAMI</name>
<dbReference type="Proteomes" id="UP000834106">
    <property type="component" value="Chromosome 7"/>
</dbReference>
<gene>
    <name evidence="1" type="ORF">FPE_LOCUS12149</name>
    <name evidence="2" type="ORF">FPE_LOCUS12150</name>
</gene>
<dbReference type="AlphaFoldDB" id="A0AAD1Z8B9"/>
<organism evidence="2 3">
    <name type="scientific">Fraxinus pennsylvanica</name>
    <dbReference type="NCBI Taxonomy" id="56036"/>
    <lineage>
        <taxon>Eukaryota</taxon>
        <taxon>Viridiplantae</taxon>
        <taxon>Streptophyta</taxon>
        <taxon>Embryophyta</taxon>
        <taxon>Tracheophyta</taxon>
        <taxon>Spermatophyta</taxon>
        <taxon>Magnoliopsida</taxon>
        <taxon>eudicotyledons</taxon>
        <taxon>Gunneridae</taxon>
        <taxon>Pentapetalae</taxon>
        <taxon>asterids</taxon>
        <taxon>lamiids</taxon>
        <taxon>Lamiales</taxon>
        <taxon>Oleaceae</taxon>
        <taxon>Oleeae</taxon>
        <taxon>Fraxinus</taxon>
    </lineage>
</organism>
<evidence type="ECO:0000313" key="2">
    <source>
        <dbReference type="EMBL" id="CAI9764720.1"/>
    </source>
</evidence>
<evidence type="ECO:0000313" key="3">
    <source>
        <dbReference type="Proteomes" id="UP000834106"/>
    </source>
</evidence>